<dbReference type="Proteomes" id="UP000694403">
    <property type="component" value="Unplaced"/>
</dbReference>
<dbReference type="PANTHER" id="PTHR10339:SF2">
    <property type="entry name" value="ECTO-ADP-RIBOSYLTRANSFERASE 5"/>
    <property type="match status" value="1"/>
</dbReference>
<dbReference type="AlphaFoldDB" id="A0A8C3T2V8"/>
<dbReference type="PROSITE" id="PS01291">
    <property type="entry name" value="ART"/>
    <property type="match status" value="1"/>
</dbReference>
<dbReference type="Gene3D" id="3.90.176.10">
    <property type="entry name" value="Toxin ADP-ribosyltransferase, Chain A, domain 1"/>
    <property type="match status" value="1"/>
</dbReference>
<keyword evidence="6 10" id="KW-0521">NADP</keyword>
<dbReference type="GO" id="GO:0106274">
    <property type="term" value="F:NAD+-protein-arginine ADP-ribosyltransferase activity"/>
    <property type="evidence" value="ECO:0007669"/>
    <property type="project" value="UniProtKB-EC"/>
</dbReference>
<keyword evidence="5" id="KW-0732">Signal</keyword>
<dbReference type="GO" id="GO:0044194">
    <property type="term" value="C:cytolytic granule"/>
    <property type="evidence" value="ECO:0007669"/>
    <property type="project" value="UniProtKB-ARBA"/>
</dbReference>
<keyword evidence="2 10" id="KW-0328">Glycosyltransferase</keyword>
<reference evidence="11" key="1">
    <citation type="submission" date="2025-08" db="UniProtKB">
        <authorList>
            <consortium name="Ensembl"/>
        </authorList>
    </citation>
    <scope>IDENTIFICATION</scope>
</reference>
<dbReference type="InterPro" id="IPR050999">
    <property type="entry name" value="ADP-ribosyltransferase_ARG"/>
</dbReference>
<dbReference type="GO" id="GO:0016779">
    <property type="term" value="F:nucleotidyltransferase activity"/>
    <property type="evidence" value="ECO:0007669"/>
    <property type="project" value="UniProtKB-KW"/>
</dbReference>
<organism evidence="11 12">
    <name type="scientific">Chelydra serpentina</name>
    <name type="common">Snapping turtle</name>
    <name type="synonym">Testudo serpentina</name>
    <dbReference type="NCBI Taxonomy" id="8475"/>
    <lineage>
        <taxon>Eukaryota</taxon>
        <taxon>Metazoa</taxon>
        <taxon>Chordata</taxon>
        <taxon>Craniata</taxon>
        <taxon>Vertebrata</taxon>
        <taxon>Euteleostomi</taxon>
        <taxon>Archelosauria</taxon>
        <taxon>Testudinata</taxon>
        <taxon>Testudines</taxon>
        <taxon>Cryptodira</taxon>
        <taxon>Durocryptodira</taxon>
        <taxon>Americhelydia</taxon>
        <taxon>Chelydroidea</taxon>
        <taxon>Chelydridae</taxon>
        <taxon>Chelydra</taxon>
    </lineage>
</organism>
<evidence type="ECO:0000256" key="1">
    <source>
        <dbReference type="ARBA" id="ARBA00009558"/>
    </source>
</evidence>
<evidence type="ECO:0000313" key="12">
    <source>
        <dbReference type="Proteomes" id="UP000694403"/>
    </source>
</evidence>
<dbReference type="PANTHER" id="PTHR10339">
    <property type="entry name" value="ADP-RIBOSYLTRANSFERASE"/>
    <property type="match status" value="1"/>
</dbReference>
<evidence type="ECO:0000256" key="3">
    <source>
        <dbReference type="ARBA" id="ARBA00022679"/>
    </source>
</evidence>
<proteinExistence type="inferred from homology"/>
<evidence type="ECO:0000256" key="10">
    <source>
        <dbReference type="RuleBase" id="RU361228"/>
    </source>
</evidence>
<evidence type="ECO:0000256" key="7">
    <source>
        <dbReference type="ARBA" id="ARBA00023027"/>
    </source>
</evidence>
<protein>
    <recommendedName>
        <fullName evidence="10">NAD(P)(+)--arginine ADP-ribosyltransferase</fullName>
        <ecNumber evidence="10">2.4.2.31</ecNumber>
    </recommendedName>
    <alternativeName>
        <fullName evidence="10">Mono(ADP-ribosyl)transferase</fullName>
    </alternativeName>
</protein>
<keyword evidence="4" id="KW-0548">Nucleotidyltransferase</keyword>
<evidence type="ECO:0000313" key="11">
    <source>
        <dbReference type="Ensembl" id="ENSCSRP00000022163.1"/>
    </source>
</evidence>
<keyword evidence="12" id="KW-1185">Reference proteome</keyword>
<dbReference type="PRINTS" id="PR00970">
    <property type="entry name" value="RIBTRNSFRASE"/>
</dbReference>
<evidence type="ECO:0000256" key="5">
    <source>
        <dbReference type="ARBA" id="ARBA00022729"/>
    </source>
</evidence>
<accession>A0A8C3T2V8</accession>
<keyword evidence="7 10" id="KW-0520">NAD</keyword>
<dbReference type="InterPro" id="IPR000768">
    <property type="entry name" value="ART"/>
</dbReference>
<dbReference type="SUPFAM" id="SSF56399">
    <property type="entry name" value="ADP-ribosylation"/>
    <property type="match status" value="1"/>
</dbReference>
<evidence type="ECO:0000256" key="4">
    <source>
        <dbReference type="ARBA" id="ARBA00022695"/>
    </source>
</evidence>
<sequence>KCHGVAIAGVLIHKGVMGGLRARQPPTPGVLYAVLFQVTCQPVLDMAYDAFDDQYIGCTEDMENIIKSELLRKEKSKHKVFSKRWEAAKKQWNEKKKNLSLPVGFKDENGIAILAYTNGNQISLHKEFNKAVREAGKSRAYYLKHFPFKALHFYLTRALQLLKRDCAEMYEMEVYRGVRSLRYKPIKSGSTVRFGTFTSSSLDWDVAQRFGSATFFTIRTCFGVPIADFSYIRAEEEVLIPVYETFKVSRFTQDKNSNTFVLHSTNRTFSRYNCAYIEGHPCSWSQVIMGQSQVVQKGCVLAGGGQQRISLASGKAALEAPVSTAPTPHLLGGWSF</sequence>
<keyword evidence="8" id="KW-1015">Disulfide bond</keyword>
<evidence type="ECO:0000256" key="9">
    <source>
        <dbReference type="ARBA" id="ARBA00047597"/>
    </source>
</evidence>
<keyword evidence="3 10" id="KW-0808">Transferase</keyword>
<evidence type="ECO:0000256" key="8">
    <source>
        <dbReference type="ARBA" id="ARBA00023157"/>
    </source>
</evidence>
<comment type="catalytic activity">
    <reaction evidence="9 10">
        <text>L-arginyl-[protein] + NAD(+) = N(omega)-(ADP-D-ribosyl)-L-arginyl-[protein] + nicotinamide + H(+)</text>
        <dbReference type="Rhea" id="RHEA:19149"/>
        <dbReference type="Rhea" id="RHEA-COMP:10532"/>
        <dbReference type="Rhea" id="RHEA-COMP:15087"/>
        <dbReference type="ChEBI" id="CHEBI:15378"/>
        <dbReference type="ChEBI" id="CHEBI:17154"/>
        <dbReference type="ChEBI" id="CHEBI:29965"/>
        <dbReference type="ChEBI" id="CHEBI:57540"/>
        <dbReference type="ChEBI" id="CHEBI:142554"/>
        <dbReference type="EC" id="2.4.2.31"/>
    </reaction>
</comment>
<reference evidence="11" key="2">
    <citation type="submission" date="2025-09" db="UniProtKB">
        <authorList>
            <consortium name="Ensembl"/>
        </authorList>
    </citation>
    <scope>IDENTIFICATION</scope>
</reference>
<name>A0A8C3T2V8_CHESE</name>
<dbReference type="PROSITE" id="PS51996">
    <property type="entry name" value="TR_MART"/>
    <property type="match status" value="1"/>
</dbReference>
<dbReference type="EC" id="2.4.2.31" evidence="10"/>
<dbReference type="Ensembl" id="ENSCSRT00000023136.1">
    <property type="protein sequence ID" value="ENSCSRP00000022163.1"/>
    <property type="gene ID" value="ENSCSRG00000016732.1"/>
</dbReference>
<dbReference type="Pfam" id="PF01129">
    <property type="entry name" value="ART"/>
    <property type="match status" value="1"/>
</dbReference>
<comment type="similarity">
    <text evidence="1 10">Belongs to the Arg-specific ADP-ribosyltransferase family.</text>
</comment>
<dbReference type="GO" id="GO:0003950">
    <property type="term" value="F:NAD+ poly-ADP-ribosyltransferase activity"/>
    <property type="evidence" value="ECO:0007669"/>
    <property type="project" value="TreeGrafter"/>
</dbReference>
<evidence type="ECO:0000256" key="6">
    <source>
        <dbReference type="ARBA" id="ARBA00022857"/>
    </source>
</evidence>
<dbReference type="FunFam" id="3.90.176.10:FF:000001">
    <property type="entry name" value="NAD(P)(+)--arginine ADP-ribosyltransferase"/>
    <property type="match status" value="1"/>
</dbReference>
<evidence type="ECO:0000256" key="2">
    <source>
        <dbReference type="ARBA" id="ARBA00022676"/>
    </source>
</evidence>